<comment type="similarity">
    <text evidence="2">Belongs to the Su(H) family.</text>
</comment>
<evidence type="ECO:0008006" key="12">
    <source>
        <dbReference type="Google" id="ProtNLM"/>
    </source>
</evidence>
<keyword evidence="4" id="KW-0238">DNA-binding</keyword>
<dbReference type="InterPro" id="IPR037095">
    <property type="entry name" value="RBP-J/Cbf11_DNA-bd_sf"/>
</dbReference>
<dbReference type="SUPFAM" id="SSF49417">
    <property type="entry name" value="p53-like transcription factors"/>
    <property type="match status" value="1"/>
</dbReference>
<evidence type="ECO:0000256" key="7">
    <source>
        <dbReference type="SAM" id="MobiDB-lite"/>
    </source>
</evidence>
<protein>
    <recommendedName>
        <fullName evidence="12">LAG1-DNAbind-domain-containing protein</fullName>
    </recommendedName>
</protein>
<feature type="compositionally biased region" description="Polar residues" evidence="7">
    <location>
        <begin position="209"/>
        <end position="226"/>
    </location>
</feature>
<dbReference type="AlphaFoldDB" id="A0A9W8LSJ6"/>
<evidence type="ECO:0000256" key="6">
    <source>
        <dbReference type="ARBA" id="ARBA00023242"/>
    </source>
</evidence>
<dbReference type="GO" id="GO:0000978">
    <property type="term" value="F:RNA polymerase II cis-regulatory region sequence-specific DNA binding"/>
    <property type="evidence" value="ECO:0007669"/>
    <property type="project" value="InterPro"/>
</dbReference>
<keyword evidence="5" id="KW-0804">Transcription</keyword>
<feature type="domain" description="RBP-J/Cbf11/Cbf12 DNA binding" evidence="8">
    <location>
        <begin position="327"/>
        <end position="510"/>
    </location>
</feature>
<dbReference type="Gene3D" id="2.60.40.1450">
    <property type="entry name" value="LAG1, DNA binding domain"/>
    <property type="match status" value="1"/>
</dbReference>
<feature type="non-terminal residue" evidence="10">
    <location>
        <position position="845"/>
    </location>
</feature>
<keyword evidence="6" id="KW-0539">Nucleus</keyword>
<dbReference type="InterPro" id="IPR008967">
    <property type="entry name" value="p53-like_TF_DNA-bd_sf"/>
</dbReference>
<name>A0A9W8LSJ6_9FUNG</name>
<evidence type="ECO:0000259" key="8">
    <source>
        <dbReference type="SMART" id="SM01267"/>
    </source>
</evidence>
<dbReference type="SMART" id="SM01268">
    <property type="entry name" value="BTD"/>
    <property type="match status" value="1"/>
</dbReference>
<dbReference type="InterPro" id="IPR015350">
    <property type="entry name" value="Beta-trefoil_DNA-bd_dom"/>
</dbReference>
<dbReference type="InterPro" id="IPR015351">
    <property type="entry name" value="RBP-J/Cbf11/Cbf12_DNA-bd"/>
</dbReference>
<accession>A0A9W8LSJ6</accession>
<dbReference type="Pfam" id="PF09271">
    <property type="entry name" value="LAG1-DNAbind"/>
    <property type="match status" value="1"/>
</dbReference>
<dbReference type="SMART" id="SM01267">
    <property type="entry name" value="LAG1_DNAbind"/>
    <property type="match status" value="1"/>
</dbReference>
<feature type="region of interest" description="Disordered" evidence="7">
    <location>
        <begin position="386"/>
        <end position="412"/>
    </location>
</feature>
<feature type="compositionally biased region" description="Polar residues" evidence="7">
    <location>
        <begin position="783"/>
        <end position="792"/>
    </location>
</feature>
<feature type="region of interest" description="Disordered" evidence="7">
    <location>
        <begin position="74"/>
        <end position="98"/>
    </location>
</feature>
<feature type="compositionally biased region" description="Low complexity" evidence="7">
    <location>
        <begin position="396"/>
        <end position="408"/>
    </location>
</feature>
<dbReference type="Gene3D" id="2.80.10.50">
    <property type="match status" value="1"/>
</dbReference>
<dbReference type="EMBL" id="JANBUO010000767">
    <property type="protein sequence ID" value="KAJ2801717.1"/>
    <property type="molecule type" value="Genomic_DNA"/>
</dbReference>
<keyword evidence="11" id="KW-1185">Reference proteome</keyword>
<feature type="region of interest" description="Disordered" evidence="7">
    <location>
        <begin position="130"/>
        <end position="150"/>
    </location>
</feature>
<evidence type="ECO:0000256" key="5">
    <source>
        <dbReference type="ARBA" id="ARBA00023163"/>
    </source>
</evidence>
<dbReference type="OrthoDB" id="5600360at2759"/>
<evidence type="ECO:0000259" key="9">
    <source>
        <dbReference type="SMART" id="SM01268"/>
    </source>
</evidence>
<gene>
    <name evidence="10" type="ORF">H4R20_003566</name>
</gene>
<dbReference type="InterPro" id="IPR040159">
    <property type="entry name" value="CLS_fam"/>
</dbReference>
<dbReference type="GO" id="GO:0005634">
    <property type="term" value="C:nucleus"/>
    <property type="evidence" value="ECO:0007669"/>
    <property type="project" value="UniProtKB-SubCell"/>
</dbReference>
<proteinExistence type="inferred from homology"/>
<comment type="subcellular location">
    <subcellularLocation>
        <location evidence="1">Nucleus</location>
    </subcellularLocation>
</comment>
<dbReference type="PANTHER" id="PTHR10665">
    <property type="entry name" value="RECOMBINING BINDING PROTEIN SUPPRESSOR OF HAIRLESS"/>
    <property type="match status" value="1"/>
</dbReference>
<keyword evidence="3" id="KW-0805">Transcription regulation</keyword>
<dbReference type="InterPro" id="IPR036358">
    <property type="entry name" value="BTD_sf"/>
</dbReference>
<reference evidence="10" key="1">
    <citation type="submission" date="2022-07" db="EMBL/GenBank/DDBJ databases">
        <title>Phylogenomic reconstructions and comparative analyses of Kickxellomycotina fungi.</title>
        <authorList>
            <person name="Reynolds N.K."/>
            <person name="Stajich J.E."/>
            <person name="Barry K."/>
            <person name="Grigoriev I.V."/>
            <person name="Crous P."/>
            <person name="Smith M.E."/>
        </authorList>
    </citation>
    <scope>NUCLEOTIDE SEQUENCE</scope>
    <source>
        <strain evidence="10">NRRL 1565</strain>
    </source>
</reference>
<dbReference type="Pfam" id="PF09270">
    <property type="entry name" value="BTD"/>
    <property type="match status" value="1"/>
</dbReference>
<evidence type="ECO:0000256" key="1">
    <source>
        <dbReference type="ARBA" id="ARBA00004123"/>
    </source>
</evidence>
<feature type="compositionally biased region" description="Low complexity" evidence="7">
    <location>
        <begin position="761"/>
        <end position="773"/>
    </location>
</feature>
<feature type="region of interest" description="Disordered" evidence="7">
    <location>
        <begin position="207"/>
        <end position="262"/>
    </location>
</feature>
<organism evidence="10 11">
    <name type="scientific">Coemansia guatemalensis</name>
    <dbReference type="NCBI Taxonomy" id="2761395"/>
    <lineage>
        <taxon>Eukaryota</taxon>
        <taxon>Fungi</taxon>
        <taxon>Fungi incertae sedis</taxon>
        <taxon>Zoopagomycota</taxon>
        <taxon>Kickxellomycotina</taxon>
        <taxon>Kickxellomycetes</taxon>
        <taxon>Kickxellales</taxon>
        <taxon>Kickxellaceae</taxon>
        <taxon>Coemansia</taxon>
    </lineage>
</organism>
<evidence type="ECO:0000313" key="10">
    <source>
        <dbReference type="EMBL" id="KAJ2801717.1"/>
    </source>
</evidence>
<evidence type="ECO:0000256" key="2">
    <source>
        <dbReference type="ARBA" id="ARBA00009704"/>
    </source>
</evidence>
<evidence type="ECO:0000256" key="4">
    <source>
        <dbReference type="ARBA" id="ARBA00023125"/>
    </source>
</evidence>
<evidence type="ECO:0000256" key="3">
    <source>
        <dbReference type="ARBA" id="ARBA00023015"/>
    </source>
</evidence>
<sequence>MFSPSFMDAMEGAAAAAAAAAAAGMSSPPMFYNVASPYTPGTSHHHSFSLPGAVPQGHGAELFSPGSFVGSFGGETADHSTASPPTSVAHHASSAAQRGNTIHSVEDFSAGLNISMNAVAAAAAASIGSPYDQNAHHRSSSSASAFSRVPNGSESMTQLLYGSHNSVQQSHGLGIDIGTTLASFTHIPGLDQFSAAPLSAHNSMDHARFSSTMGGTSSLTVSSPIATTGMPENMVTSPVVGNGRRLRTPSTAPKRSRKRAATVANIRTECDRPDGHGQHALSSSAALLSANANGSGNVASHHSGSLDAHTGPVFNSQAVVRGTGSKVAMILTSKVAQKSYGTEKRFLCPPPTILLFGESWVLPPAGADDSSSHDGDHIDAMPRISVSVPTNDSADGTSESSDGQSGSSPEPRISQIEWLTQPEPTPKPKAHVQHTPVPMVRAPRENESVTGRFVAKQLFINDVDEKRKKVSVKVRLHDPTGQMLLNEFESRPIKVISKPSKKRQSVKNVDLCIHHGSTISLFNRLRSQTVSTKYLGATRSMSVGGPRPFWFPAGPSDIQADGSGSGPASTTTFVARNSVWDPFIIWIVNTHLSQEAIEAFNARIANNRTPVPGYPTPPTFALQPQCPPDFDAVNSTTGDMDSDPAGQSQPGAPIPILYNQPVILQCVSTGMCSPVLTLRKVEKGSVAVGSFYGRDPSRDVLGDPVSQLHKVAFEVRVQTRDELPAVTVTPAGLNTRVGSYLTCMGDIVGLNATNDGRQLTSDGTGSGRSSSGHGSPGRKQTKDSASAGTSSWAEDVGDNAVWTMVGTDCAIYRFDLPPVSDVMTQLHNANAATAHAGQLATAPSS</sequence>
<evidence type="ECO:0000313" key="11">
    <source>
        <dbReference type="Proteomes" id="UP001140094"/>
    </source>
</evidence>
<feature type="domain" description="Beta-trefoil DNA-binding" evidence="9">
    <location>
        <begin position="511"/>
        <end position="802"/>
    </location>
</feature>
<dbReference type="GO" id="GO:0001228">
    <property type="term" value="F:DNA-binding transcription activator activity, RNA polymerase II-specific"/>
    <property type="evidence" value="ECO:0007669"/>
    <property type="project" value="InterPro"/>
</dbReference>
<feature type="region of interest" description="Disordered" evidence="7">
    <location>
        <begin position="754"/>
        <end position="792"/>
    </location>
</feature>
<comment type="caution">
    <text evidence="10">The sequence shown here is derived from an EMBL/GenBank/DDBJ whole genome shotgun (WGS) entry which is preliminary data.</text>
</comment>
<dbReference type="SUPFAM" id="SSF110217">
    <property type="entry name" value="DNA-binding protein LAG-1 (CSL)"/>
    <property type="match status" value="1"/>
</dbReference>
<dbReference type="Proteomes" id="UP001140094">
    <property type="component" value="Unassembled WGS sequence"/>
</dbReference>